<keyword evidence="8" id="KW-0625">Polysaccharide transport</keyword>
<dbReference type="Gene3D" id="3.30.1950.10">
    <property type="entry name" value="wza like domain"/>
    <property type="match status" value="1"/>
</dbReference>
<organism evidence="17 18">
    <name type="scientific">Paraburkholderia unamae</name>
    <dbReference type="NCBI Taxonomy" id="219649"/>
    <lineage>
        <taxon>Bacteria</taxon>
        <taxon>Pseudomonadati</taxon>
        <taxon>Pseudomonadota</taxon>
        <taxon>Betaproteobacteria</taxon>
        <taxon>Burkholderiales</taxon>
        <taxon>Burkholderiaceae</taxon>
        <taxon>Paraburkholderia</taxon>
    </lineage>
</organism>
<evidence type="ECO:0000256" key="10">
    <source>
        <dbReference type="ARBA" id="ARBA00023114"/>
    </source>
</evidence>
<evidence type="ECO:0000256" key="1">
    <source>
        <dbReference type="ARBA" id="ARBA00004571"/>
    </source>
</evidence>
<keyword evidence="18" id="KW-1185">Reference proteome</keyword>
<evidence type="ECO:0000256" key="3">
    <source>
        <dbReference type="ARBA" id="ARBA00022448"/>
    </source>
</evidence>
<evidence type="ECO:0000256" key="7">
    <source>
        <dbReference type="ARBA" id="ARBA00022729"/>
    </source>
</evidence>
<feature type="domain" description="Polysaccharide export protein N-terminal" evidence="15">
    <location>
        <begin position="52"/>
        <end position="151"/>
    </location>
</feature>
<keyword evidence="4" id="KW-1134">Transmembrane beta strand</keyword>
<evidence type="ECO:0000256" key="14">
    <source>
        <dbReference type="ARBA" id="ARBA00023288"/>
    </source>
</evidence>
<gene>
    <name evidence="17" type="ORF">C7402_114204</name>
</gene>
<dbReference type="Pfam" id="PF02563">
    <property type="entry name" value="Poly_export"/>
    <property type="match status" value="1"/>
</dbReference>
<evidence type="ECO:0000256" key="6">
    <source>
        <dbReference type="ARBA" id="ARBA00022692"/>
    </source>
</evidence>
<evidence type="ECO:0000256" key="5">
    <source>
        <dbReference type="ARBA" id="ARBA00022597"/>
    </source>
</evidence>
<keyword evidence="12" id="KW-0564">Palmitate</keyword>
<keyword evidence="6" id="KW-0812">Transmembrane</keyword>
<evidence type="ECO:0000259" key="16">
    <source>
        <dbReference type="Pfam" id="PF22461"/>
    </source>
</evidence>
<reference evidence="17 18" key="1">
    <citation type="submission" date="2018-05" db="EMBL/GenBank/DDBJ databases">
        <title>Genomic Encyclopedia of Type Strains, Phase IV (KMG-V): Genome sequencing to study the core and pangenomes of soil and plant-associated prokaryotes.</title>
        <authorList>
            <person name="Whitman W."/>
        </authorList>
    </citation>
    <scope>NUCLEOTIDE SEQUENCE [LARGE SCALE GENOMIC DNA]</scope>
    <source>
        <strain evidence="17 18">SCZa-39</strain>
    </source>
</reference>
<name>A0ABX5KJ14_9BURK</name>
<evidence type="ECO:0000256" key="4">
    <source>
        <dbReference type="ARBA" id="ARBA00022452"/>
    </source>
</evidence>
<comment type="caution">
    <text evidence="17">The sequence shown here is derived from an EMBL/GenBank/DDBJ whole genome shotgun (WGS) entry which is preliminary data.</text>
</comment>
<keyword evidence="7" id="KW-0732">Signal</keyword>
<evidence type="ECO:0000313" key="17">
    <source>
        <dbReference type="EMBL" id="PVX77973.1"/>
    </source>
</evidence>
<keyword evidence="13" id="KW-0998">Cell outer membrane</keyword>
<dbReference type="Proteomes" id="UP000245712">
    <property type="component" value="Unassembled WGS sequence"/>
</dbReference>
<sequence>MAPGMRFDAHAPVDPLDPNSVPLVKRITPELVRDQKAARDAFGSDVAALVGSPRAYRIGAGDVLSIITWDHPELVVPNLTYTIGDTAGQLPSGPGLSTQAIPGFVVGDDGTIQYPYIGSVKAVGLTVPQLQVKLKQSLAAYLRNPQMTVSVVAYRSQRIFVEGQVTQPGVKPITNIPMSLAEALSEANGVTPGVGDTSQIQIIRDGKMIHINLPALADRQIDASKIFLQDRDVVRVLPQTYNQVLVTGEVTRPVALPMHDGRLTLNEALGAALGVNPTSAEPAAIYVVRATEDPSKPDVFRLDSASPVGLALAEHFELQAKDVVYVDSTGLARWSRVMNLLLPSAQGINVGRQAWGGY</sequence>
<evidence type="ECO:0000256" key="13">
    <source>
        <dbReference type="ARBA" id="ARBA00023237"/>
    </source>
</evidence>
<evidence type="ECO:0000259" key="15">
    <source>
        <dbReference type="Pfam" id="PF02563"/>
    </source>
</evidence>
<dbReference type="PANTHER" id="PTHR33619:SF3">
    <property type="entry name" value="POLYSACCHARIDE EXPORT PROTEIN GFCE-RELATED"/>
    <property type="match status" value="1"/>
</dbReference>
<evidence type="ECO:0000256" key="12">
    <source>
        <dbReference type="ARBA" id="ARBA00023139"/>
    </source>
</evidence>
<dbReference type="Gene3D" id="3.10.560.10">
    <property type="entry name" value="Outer membrane lipoprotein wza domain like"/>
    <property type="match status" value="2"/>
</dbReference>
<proteinExistence type="inferred from homology"/>
<dbReference type="InterPro" id="IPR049712">
    <property type="entry name" value="Poly_export"/>
</dbReference>
<keyword evidence="3" id="KW-0813">Transport</keyword>
<dbReference type="EMBL" id="QEOB01000014">
    <property type="protein sequence ID" value="PVX77973.1"/>
    <property type="molecule type" value="Genomic_DNA"/>
</dbReference>
<protein>
    <submittedName>
        <fullName evidence="17">Polysaccharide export outer membrane protein</fullName>
    </submittedName>
</protein>
<keyword evidence="10" id="KW-0626">Porin</keyword>
<keyword evidence="14" id="KW-0449">Lipoprotein</keyword>
<evidence type="ECO:0000256" key="2">
    <source>
        <dbReference type="ARBA" id="ARBA00009450"/>
    </source>
</evidence>
<accession>A0ABX5KJ14</accession>
<dbReference type="InterPro" id="IPR054765">
    <property type="entry name" value="SLBB_dom"/>
</dbReference>
<keyword evidence="11" id="KW-0472">Membrane</keyword>
<evidence type="ECO:0000256" key="11">
    <source>
        <dbReference type="ARBA" id="ARBA00023136"/>
    </source>
</evidence>
<evidence type="ECO:0000313" key="18">
    <source>
        <dbReference type="Proteomes" id="UP000245712"/>
    </source>
</evidence>
<dbReference type="InterPro" id="IPR003715">
    <property type="entry name" value="Poly_export_N"/>
</dbReference>
<evidence type="ECO:0000256" key="8">
    <source>
        <dbReference type="ARBA" id="ARBA00023047"/>
    </source>
</evidence>
<comment type="subcellular location">
    <subcellularLocation>
        <location evidence="1">Cell outer membrane</location>
        <topology evidence="1">Multi-pass membrane protein</topology>
    </subcellularLocation>
</comment>
<keyword evidence="5" id="KW-0762">Sugar transport</keyword>
<comment type="similarity">
    <text evidence="2">Belongs to the BexD/CtrA/VexA family.</text>
</comment>
<feature type="domain" description="SLBB" evidence="16">
    <location>
        <begin position="243"/>
        <end position="326"/>
    </location>
</feature>
<dbReference type="Pfam" id="PF22461">
    <property type="entry name" value="SLBB_2"/>
    <property type="match status" value="2"/>
</dbReference>
<feature type="domain" description="SLBB" evidence="16">
    <location>
        <begin position="157"/>
        <end position="236"/>
    </location>
</feature>
<keyword evidence="9" id="KW-0406">Ion transport</keyword>
<evidence type="ECO:0000256" key="9">
    <source>
        <dbReference type="ARBA" id="ARBA00023065"/>
    </source>
</evidence>
<dbReference type="PANTHER" id="PTHR33619">
    <property type="entry name" value="POLYSACCHARIDE EXPORT PROTEIN GFCE-RELATED"/>
    <property type="match status" value="1"/>
</dbReference>